<dbReference type="InterPro" id="IPR048328">
    <property type="entry name" value="Dyp_perox_C"/>
</dbReference>
<dbReference type="PROSITE" id="PS51318">
    <property type="entry name" value="TAT"/>
    <property type="match status" value="1"/>
</dbReference>
<reference evidence="11 12" key="1">
    <citation type="submission" date="2024-09" db="EMBL/GenBank/DDBJ databases">
        <authorList>
            <person name="Sun Q."/>
            <person name="Mori K."/>
        </authorList>
    </citation>
    <scope>NUCLEOTIDE SEQUENCE [LARGE SCALE GENOMIC DNA]</scope>
    <source>
        <strain evidence="11 12">JCM 12763</strain>
    </source>
</reference>
<protein>
    <submittedName>
        <fullName evidence="11">Dyp-type peroxidase</fullName>
    </submittedName>
</protein>
<comment type="similarity">
    <text evidence="8">Belongs to the DyP-type peroxidase family.</text>
</comment>
<evidence type="ECO:0000256" key="1">
    <source>
        <dbReference type="ARBA" id="ARBA00001970"/>
    </source>
</evidence>
<proteinExistence type="inferred from homology"/>
<evidence type="ECO:0000313" key="12">
    <source>
        <dbReference type="Proteomes" id="UP001589613"/>
    </source>
</evidence>
<dbReference type="SUPFAM" id="SSF54909">
    <property type="entry name" value="Dimeric alpha+beta barrel"/>
    <property type="match status" value="1"/>
</dbReference>
<feature type="domain" description="Dyp-type peroxidase N-terminal" evidence="9">
    <location>
        <begin position="60"/>
        <end position="203"/>
    </location>
</feature>
<comment type="cofactor">
    <cofactor evidence="1">
        <name>heme b</name>
        <dbReference type="ChEBI" id="CHEBI:60344"/>
    </cofactor>
</comment>
<evidence type="ECO:0000256" key="2">
    <source>
        <dbReference type="ARBA" id="ARBA00022559"/>
    </source>
</evidence>
<evidence type="ECO:0000256" key="8">
    <source>
        <dbReference type="ARBA" id="ARBA00025737"/>
    </source>
</evidence>
<dbReference type="PROSITE" id="PS51404">
    <property type="entry name" value="DYP_PEROXIDASE"/>
    <property type="match status" value="1"/>
</dbReference>
<dbReference type="PANTHER" id="PTHR30521">
    <property type="entry name" value="DEFERROCHELATASE/PEROXIDASE"/>
    <property type="match status" value="1"/>
</dbReference>
<feature type="domain" description="Dyp-type peroxidase C-terminal" evidence="10">
    <location>
        <begin position="214"/>
        <end position="392"/>
    </location>
</feature>
<name>A0ABV5UYR8_9MICO</name>
<dbReference type="EMBL" id="JBHMAX010000002">
    <property type="protein sequence ID" value="MFB9730702.1"/>
    <property type="molecule type" value="Genomic_DNA"/>
</dbReference>
<dbReference type="InterPro" id="IPR006314">
    <property type="entry name" value="Dyp_peroxidase"/>
</dbReference>
<evidence type="ECO:0000313" key="11">
    <source>
        <dbReference type="EMBL" id="MFB9730702.1"/>
    </source>
</evidence>
<keyword evidence="4" id="KW-0479">Metal-binding</keyword>
<dbReference type="GO" id="GO:0004601">
    <property type="term" value="F:peroxidase activity"/>
    <property type="evidence" value="ECO:0007669"/>
    <property type="project" value="UniProtKB-KW"/>
</dbReference>
<evidence type="ECO:0000256" key="5">
    <source>
        <dbReference type="ARBA" id="ARBA00022729"/>
    </source>
</evidence>
<keyword evidence="6" id="KW-0560">Oxidoreductase</keyword>
<dbReference type="InterPro" id="IPR006311">
    <property type="entry name" value="TAT_signal"/>
</dbReference>
<sequence>MSAPDLGRRALLKGGLLGGAGAFTLAGAVASSGAASEGSAPGTSSTGTADLVVPFHGEHQAGITTPPPPHAVFVGMDLDDGVGTTELGRLMRVWTDDISRLTAGVAPVTDQEPEVAARPAGLTVTVGWGPGLFDRLGLDDRRPSWLAPLPPMPVDDLDEAYGGTDLLLQLCSHSPVPLAHARRLLVGAARGIATPRWVQPGFRDPGEQAGLAFRNEFGQVDGTVQPDVADRDADLLWIGPASASHPGWVGGSSLVLRRIRMDMEDWERADRVAREHAVGRDLATGAPLTGGEESTPVDLHAVLPSGLPVVDRHAHVRRASPHAPHERFLRRPYSYEQVGTDGTVETGLLFAAFQADPVRQFLPVQRRLAEGDLLNIWTVPVGSAVYAVLPGCAEGDWLGRALLV</sequence>
<evidence type="ECO:0000259" key="9">
    <source>
        <dbReference type="Pfam" id="PF04261"/>
    </source>
</evidence>
<evidence type="ECO:0000259" key="10">
    <source>
        <dbReference type="Pfam" id="PF20628"/>
    </source>
</evidence>
<dbReference type="InterPro" id="IPR048327">
    <property type="entry name" value="Dyp_perox_N"/>
</dbReference>
<dbReference type="Pfam" id="PF20628">
    <property type="entry name" value="Dyp_perox_C"/>
    <property type="match status" value="1"/>
</dbReference>
<keyword evidence="5" id="KW-0732">Signal</keyword>
<evidence type="ECO:0000256" key="7">
    <source>
        <dbReference type="ARBA" id="ARBA00023004"/>
    </source>
</evidence>
<keyword evidence="3" id="KW-0349">Heme</keyword>
<evidence type="ECO:0000256" key="3">
    <source>
        <dbReference type="ARBA" id="ARBA00022617"/>
    </source>
</evidence>
<accession>A0ABV5UYR8</accession>
<evidence type="ECO:0000256" key="6">
    <source>
        <dbReference type="ARBA" id="ARBA00023002"/>
    </source>
</evidence>
<keyword evidence="7" id="KW-0408">Iron</keyword>
<organism evidence="11 12">
    <name type="scientific">Ornithinimicrobium kibberense</name>
    <dbReference type="NCBI Taxonomy" id="282060"/>
    <lineage>
        <taxon>Bacteria</taxon>
        <taxon>Bacillati</taxon>
        <taxon>Actinomycetota</taxon>
        <taxon>Actinomycetes</taxon>
        <taxon>Micrococcales</taxon>
        <taxon>Ornithinimicrobiaceae</taxon>
        <taxon>Ornithinimicrobium</taxon>
    </lineage>
</organism>
<dbReference type="Pfam" id="PF04261">
    <property type="entry name" value="Dyp_perox_N"/>
    <property type="match status" value="1"/>
</dbReference>
<gene>
    <name evidence="11" type="ORF">ACFFN0_01435</name>
</gene>
<keyword evidence="12" id="KW-1185">Reference proteome</keyword>
<dbReference type="NCBIfam" id="TIGR01413">
    <property type="entry name" value="Dyp_perox_fam"/>
    <property type="match status" value="1"/>
</dbReference>
<dbReference type="InterPro" id="IPR011008">
    <property type="entry name" value="Dimeric_a/b-barrel"/>
</dbReference>
<keyword evidence="2 11" id="KW-0575">Peroxidase</keyword>
<evidence type="ECO:0000256" key="4">
    <source>
        <dbReference type="ARBA" id="ARBA00022723"/>
    </source>
</evidence>
<comment type="caution">
    <text evidence="11">The sequence shown here is derived from an EMBL/GenBank/DDBJ whole genome shotgun (WGS) entry which is preliminary data.</text>
</comment>
<dbReference type="Proteomes" id="UP001589613">
    <property type="component" value="Unassembled WGS sequence"/>
</dbReference>
<dbReference type="PANTHER" id="PTHR30521:SF4">
    <property type="entry name" value="DEFERROCHELATASE"/>
    <property type="match status" value="1"/>
</dbReference>
<dbReference type="RefSeq" id="WP_141337467.1">
    <property type="nucleotide sequence ID" value="NZ_JBHMAX010000002.1"/>
</dbReference>